<dbReference type="AlphaFoldDB" id="A0A9W4UNP5"/>
<evidence type="ECO:0000313" key="2">
    <source>
        <dbReference type="Proteomes" id="UP001152607"/>
    </source>
</evidence>
<dbReference type="OrthoDB" id="10659645at2759"/>
<sequence>MELQIPIPHLPNEVREEVFREFVKQDDIITPGDHSQILDTKLMPLMQDMGEDWANRILDMYYQENTFQLVAPALNDLRPLQIPPFAHRVRSVELVLPIVGFWNDIHPYFHNFTRDRGCMLQYLFTMQRPLTRDAHTQIGLHPVTNNFAVQQGPPITTEWWDRFPKMANLTIKFWKPASWGDWFDTWFETSMGYRECSVQLVKLREDLRAPRCPNVSFKYEDGEENVGRREEVEAEMLAIFEKSRSKQDVA</sequence>
<proteinExistence type="predicted"/>
<name>A0A9W4UNP5_9PLEO</name>
<protein>
    <submittedName>
        <fullName evidence="1">Uncharacterized protein</fullName>
    </submittedName>
</protein>
<comment type="caution">
    <text evidence="1">The sequence shown here is derived from an EMBL/GenBank/DDBJ whole genome shotgun (WGS) entry which is preliminary data.</text>
</comment>
<organism evidence="1 2">
    <name type="scientific">Periconia digitata</name>
    <dbReference type="NCBI Taxonomy" id="1303443"/>
    <lineage>
        <taxon>Eukaryota</taxon>
        <taxon>Fungi</taxon>
        <taxon>Dikarya</taxon>
        <taxon>Ascomycota</taxon>
        <taxon>Pezizomycotina</taxon>
        <taxon>Dothideomycetes</taxon>
        <taxon>Pleosporomycetidae</taxon>
        <taxon>Pleosporales</taxon>
        <taxon>Massarineae</taxon>
        <taxon>Periconiaceae</taxon>
        <taxon>Periconia</taxon>
    </lineage>
</organism>
<reference evidence="1" key="1">
    <citation type="submission" date="2023-01" db="EMBL/GenBank/DDBJ databases">
        <authorList>
            <person name="Van Ghelder C."/>
            <person name="Rancurel C."/>
        </authorList>
    </citation>
    <scope>NUCLEOTIDE SEQUENCE</scope>
    <source>
        <strain evidence="1">CNCM I-4278</strain>
    </source>
</reference>
<gene>
    <name evidence="1" type="ORF">PDIGIT_LOCUS11328</name>
</gene>
<keyword evidence="2" id="KW-1185">Reference proteome</keyword>
<evidence type="ECO:0000313" key="1">
    <source>
        <dbReference type="EMBL" id="CAI6338201.1"/>
    </source>
</evidence>
<dbReference type="Proteomes" id="UP001152607">
    <property type="component" value="Unassembled WGS sequence"/>
</dbReference>
<accession>A0A9W4UNP5</accession>
<dbReference type="EMBL" id="CAOQHR010000008">
    <property type="protein sequence ID" value="CAI6338201.1"/>
    <property type="molecule type" value="Genomic_DNA"/>
</dbReference>